<evidence type="ECO:0000256" key="1">
    <source>
        <dbReference type="SAM" id="MobiDB-lite"/>
    </source>
</evidence>
<dbReference type="PROSITE" id="PS50994">
    <property type="entry name" value="INTEGRASE"/>
    <property type="match status" value="1"/>
</dbReference>
<dbReference type="InterPro" id="IPR036397">
    <property type="entry name" value="RNaseH_sf"/>
</dbReference>
<sequence>MFDDIDYHHKIVGHGGINKTTKEVKKKFANISDKFVKIYIELCIGCQQKNTKAGSKKVVVKPIVSSGFMSRGQLDLIDYQSMPDGLYKWIMHYQDHHNKFSFLYPLTCKEAKEVALNLIEIFTLIGAPCILQMDNGREFVAKVIQELKLIWKDMVIVHGRPRHPQSQGSIERANADVKNMLSFWMKDNKSKNWALGLKFVQMSKNNSYHRTIKCTPYFATFGREMNFGVGSTAVPKNFLTNITSEEELEEILKNNSPERKQAIQEIEEIENLLINPSISNTVQVNNKEDSEDDSDESEDDDDEKTNDDDELQIGELVDEVNQKLLIKISEEIITTQVESLASESLIPVRRGRKRKVIENDIEEDKENKNLPLTSKQACFEANAIKIRDIQNSCSENLKNAAEAMAMQHIHKLGEAKVGDTVQVYVPDVDRGPADPVNILAYITKINNHKLYQLATKHGIIKGWHARNSFQICKQKLIKFEQLDLSIERSLREINGLHSISGGQGFMKCNCIGKCQKNCSCRKNGVYCNSKCHRNKVSNECLNTL</sequence>
<dbReference type="Gene3D" id="3.30.420.10">
    <property type="entry name" value="Ribonuclease H-like superfamily/Ribonuclease H"/>
    <property type="match status" value="1"/>
</dbReference>
<dbReference type="InterPro" id="IPR050951">
    <property type="entry name" value="Retrovirus_Pol_polyprotein"/>
</dbReference>
<dbReference type="GO" id="GO:0015074">
    <property type="term" value="P:DNA integration"/>
    <property type="evidence" value="ECO:0007669"/>
    <property type="project" value="InterPro"/>
</dbReference>
<dbReference type="AlphaFoldDB" id="A0A813ZEI5"/>
<dbReference type="OrthoDB" id="10041064at2759"/>
<feature type="domain" description="Integrase catalytic" evidence="2">
    <location>
        <begin position="58"/>
        <end position="224"/>
    </location>
</feature>
<keyword evidence="4" id="KW-1185">Reference proteome</keyword>
<evidence type="ECO:0000259" key="2">
    <source>
        <dbReference type="PROSITE" id="PS50994"/>
    </source>
</evidence>
<dbReference type="InterPro" id="IPR001584">
    <property type="entry name" value="Integrase_cat-core"/>
</dbReference>
<dbReference type="EMBL" id="CAJNOC010001881">
    <property type="protein sequence ID" value="CAF0897927.1"/>
    <property type="molecule type" value="Genomic_DNA"/>
</dbReference>
<proteinExistence type="predicted"/>
<feature type="region of interest" description="Disordered" evidence="1">
    <location>
        <begin position="280"/>
        <end position="312"/>
    </location>
</feature>
<dbReference type="InterPro" id="IPR012337">
    <property type="entry name" value="RNaseH-like_sf"/>
</dbReference>
<dbReference type="PANTHER" id="PTHR37984">
    <property type="entry name" value="PROTEIN CBG26694"/>
    <property type="match status" value="1"/>
</dbReference>
<comment type="caution">
    <text evidence="3">The sequence shown here is derived from an EMBL/GenBank/DDBJ whole genome shotgun (WGS) entry which is preliminary data.</text>
</comment>
<dbReference type="PANTHER" id="PTHR37984:SF5">
    <property type="entry name" value="PROTEIN NYNRIN-LIKE"/>
    <property type="match status" value="1"/>
</dbReference>
<accession>A0A813ZEI5</accession>
<feature type="compositionally biased region" description="Acidic residues" evidence="1">
    <location>
        <begin position="289"/>
        <end position="312"/>
    </location>
</feature>
<reference evidence="3" key="1">
    <citation type="submission" date="2021-02" db="EMBL/GenBank/DDBJ databases">
        <authorList>
            <person name="Nowell W R."/>
        </authorList>
    </citation>
    <scope>NUCLEOTIDE SEQUENCE</scope>
    <source>
        <strain evidence="3">Ploen Becks lab</strain>
    </source>
</reference>
<dbReference type="GO" id="GO:0003676">
    <property type="term" value="F:nucleic acid binding"/>
    <property type="evidence" value="ECO:0007669"/>
    <property type="project" value="InterPro"/>
</dbReference>
<dbReference type="SUPFAM" id="SSF53098">
    <property type="entry name" value="Ribonuclease H-like"/>
    <property type="match status" value="1"/>
</dbReference>
<gene>
    <name evidence="3" type="ORF">OXX778_LOCUS11248</name>
</gene>
<evidence type="ECO:0000313" key="3">
    <source>
        <dbReference type="EMBL" id="CAF0897927.1"/>
    </source>
</evidence>
<dbReference type="Proteomes" id="UP000663879">
    <property type="component" value="Unassembled WGS sequence"/>
</dbReference>
<protein>
    <recommendedName>
        <fullName evidence="2">Integrase catalytic domain-containing protein</fullName>
    </recommendedName>
</protein>
<organism evidence="3 4">
    <name type="scientific">Brachionus calyciflorus</name>
    <dbReference type="NCBI Taxonomy" id="104777"/>
    <lineage>
        <taxon>Eukaryota</taxon>
        <taxon>Metazoa</taxon>
        <taxon>Spiralia</taxon>
        <taxon>Gnathifera</taxon>
        <taxon>Rotifera</taxon>
        <taxon>Eurotatoria</taxon>
        <taxon>Monogononta</taxon>
        <taxon>Pseudotrocha</taxon>
        <taxon>Ploima</taxon>
        <taxon>Brachionidae</taxon>
        <taxon>Brachionus</taxon>
    </lineage>
</organism>
<name>A0A813ZEI5_9BILA</name>
<evidence type="ECO:0000313" key="4">
    <source>
        <dbReference type="Proteomes" id="UP000663879"/>
    </source>
</evidence>